<name>A0AA40C9R6_9PEZI</name>
<evidence type="ECO:0000256" key="1">
    <source>
        <dbReference type="SAM" id="MobiDB-lite"/>
    </source>
</evidence>
<evidence type="ECO:0000313" key="4">
    <source>
        <dbReference type="Proteomes" id="UP001174934"/>
    </source>
</evidence>
<feature type="compositionally biased region" description="Pro residues" evidence="1">
    <location>
        <begin position="114"/>
        <end position="127"/>
    </location>
</feature>
<protein>
    <submittedName>
        <fullName evidence="3">Uncharacterized protein</fullName>
    </submittedName>
</protein>
<evidence type="ECO:0000313" key="3">
    <source>
        <dbReference type="EMBL" id="KAK0630382.1"/>
    </source>
</evidence>
<dbReference type="Proteomes" id="UP001174934">
    <property type="component" value="Unassembled WGS sequence"/>
</dbReference>
<keyword evidence="2" id="KW-0732">Signal</keyword>
<proteinExistence type="predicted"/>
<dbReference type="PANTHER" id="PTHR35204:SF1">
    <property type="entry name" value="ENTEROTOXIN"/>
    <property type="match status" value="1"/>
</dbReference>
<feature type="signal peptide" evidence="2">
    <location>
        <begin position="1"/>
        <end position="24"/>
    </location>
</feature>
<reference evidence="3" key="1">
    <citation type="submission" date="2023-06" db="EMBL/GenBank/DDBJ databases">
        <title>Genome-scale phylogeny and comparative genomics of the fungal order Sordariales.</title>
        <authorList>
            <consortium name="Lawrence Berkeley National Laboratory"/>
            <person name="Hensen N."/>
            <person name="Bonometti L."/>
            <person name="Westerberg I."/>
            <person name="Brannstrom I.O."/>
            <person name="Guillou S."/>
            <person name="Cros-Aarteil S."/>
            <person name="Calhoun S."/>
            <person name="Haridas S."/>
            <person name="Kuo A."/>
            <person name="Mondo S."/>
            <person name="Pangilinan J."/>
            <person name="Riley R."/>
            <person name="LaButti K."/>
            <person name="Andreopoulos B."/>
            <person name="Lipzen A."/>
            <person name="Chen C."/>
            <person name="Yanf M."/>
            <person name="Daum C."/>
            <person name="Ng V."/>
            <person name="Clum A."/>
            <person name="Steindorff A."/>
            <person name="Ohm R."/>
            <person name="Martin F."/>
            <person name="Silar P."/>
            <person name="Natvig D."/>
            <person name="Lalanne C."/>
            <person name="Gautier V."/>
            <person name="Ament-velasquez S.L."/>
            <person name="Kruys A."/>
            <person name="Hutchinson M.I."/>
            <person name="Powell A.J."/>
            <person name="Barry K."/>
            <person name="Miller A.N."/>
            <person name="Grigoriev I.V."/>
            <person name="Debuchy R."/>
            <person name="Gladieux P."/>
            <person name="Thoren M.H."/>
            <person name="Johannesson H."/>
        </authorList>
    </citation>
    <scope>NUCLEOTIDE SEQUENCE</scope>
    <source>
        <strain evidence="3">SMH3391-2</strain>
    </source>
</reference>
<accession>A0AA40C9R6</accession>
<dbReference type="EMBL" id="JAULSR010000002">
    <property type="protein sequence ID" value="KAK0630382.1"/>
    <property type="molecule type" value="Genomic_DNA"/>
</dbReference>
<feature type="region of interest" description="Disordered" evidence="1">
    <location>
        <begin position="106"/>
        <end position="132"/>
    </location>
</feature>
<comment type="caution">
    <text evidence="3">The sequence shown here is derived from an EMBL/GenBank/DDBJ whole genome shotgun (WGS) entry which is preliminary data.</text>
</comment>
<gene>
    <name evidence="3" type="ORF">B0T17DRAFT_489041</name>
</gene>
<dbReference type="AlphaFoldDB" id="A0AA40C9R6"/>
<sequence>MPSAFRCAIAPLLAILLLCTPSSARVAANGDFAPSEAVAKQNGFQIFNAVHSAVRQWGSSLNHNGLSLFLATVPEGVLLYHGTHTKEPPLGPEWLSFEIEHAENFARPRRQRPPPDVPSKPGPPPEHQLPLHGNTEIETEERDDPRDSHGYLQIYQTARPVRLLYIDGMGAAKTSMGTLDTQDFLLRGNRSTSFLGEGSRAADLCEIATSWGLQGVIRMEAGFEIIKCDFSDSLRLVSSNQRPGDSDRGGTDRPLQTFEYMRAVSQRYHSIGSNRVAVDYSSMVSALFYPLNLTNPDPSYSHLPRLISSTDAQLKAVKSRVADVVHDRRNGDHPIIDWQGVVDMVVARYADKLIYMAEGVNSVETLMGEVNGLLNLHIDYAEDDKDFINATKICTAFFTNHITPFTQEDYMVLAGIESVTASICSALFAVRKIVVTDHNADDKSLAAGRAALQVLVKDLKWSKWKECGRCGYDEVCFVAMWPFGDKMSHEQPNCRNRTSVEGIPSGNSSYWPDFWWPRPKPESKGRLSISGHGDL</sequence>
<dbReference type="InterPro" id="IPR038921">
    <property type="entry name" value="YOR389W-like"/>
</dbReference>
<evidence type="ECO:0000256" key="2">
    <source>
        <dbReference type="SAM" id="SignalP"/>
    </source>
</evidence>
<organism evidence="3 4">
    <name type="scientific">Bombardia bombarda</name>
    <dbReference type="NCBI Taxonomy" id="252184"/>
    <lineage>
        <taxon>Eukaryota</taxon>
        <taxon>Fungi</taxon>
        <taxon>Dikarya</taxon>
        <taxon>Ascomycota</taxon>
        <taxon>Pezizomycotina</taxon>
        <taxon>Sordariomycetes</taxon>
        <taxon>Sordariomycetidae</taxon>
        <taxon>Sordariales</taxon>
        <taxon>Lasiosphaeriaceae</taxon>
        <taxon>Bombardia</taxon>
    </lineage>
</organism>
<feature type="chain" id="PRO_5041385457" evidence="2">
    <location>
        <begin position="25"/>
        <end position="535"/>
    </location>
</feature>
<keyword evidence="4" id="KW-1185">Reference proteome</keyword>
<dbReference type="PANTHER" id="PTHR35204">
    <property type="entry name" value="YALI0A21131P"/>
    <property type="match status" value="1"/>
</dbReference>